<dbReference type="Gene3D" id="1.10.260.40">
    <property type="entry name" value="lambda repressor-like DNA-binding domains"/>
    <property type="match status" value="1"/>
</dbReference>
<evidence type="ECO:0000313" key="3">
    <source>
        <dbReference type="Proteomes" id="UP000000844"/>
    </source>
</evidence>
<feature type="domain" description="HTH cro/C1-type" evidence="1">
    <location>
        <begin position="6"/>
        <end position="60"/>
    </location>
</feature>
<reference evidence="2 3" key="1">
    <citation type="journal article" date="2009" name="Stand. Genomic Sci.">
        <title>Complete genome sequence of Stackebrandtia nassauensis type strain (LLR-40K-21).</title>
        <authorList>
            <person name="Munk C."/>
            <person name="Lapidus A."/>
            <person name="Copeland A."/>
            <person name="Jando M."/>
            <person name="Mayilraj S."/>
            <person name="Glavina Del Rio T."/>
            <person name="Nolan M."/>
            <person name="Chen F."/>
            <person name="Lucas S."/>
            <person name="Tice H."/>
            <person name="Cheng J.F."/>
            <person name="Han C."/>
            <person name="Detter J.C."/>
            <person name="Bruce D."/>
            <person name="Goodwin L."/>
            <person name="Chain P."/>
            <person name="Pitluck S."/>
            <person name="Goker M."/>
            <person name="Ovchinikova G."/>
            <person name="Pati A."/>
            <person name="Ivanova N."/>
            <person name="Mavromatis K."/>
            <person name="Chen A."/>
            <person name="Palaniappan K."/>
            <person name="Land M."/>
            <person name="Hauser L."/>
            <person name="Chang Y.J."/>
            <person name="Jeffries C.D."/>
            <person name="Bristow J."/>
            <person name="Eisen J.A."/>
            <person name="Markowitz V."/>
            <person name="Hugenholtz P."/>
            <person name="Kyrpides N.C."/>
            <person name="Klenk H.P."/>
        </authorList>
    </citation>
    <scope>NUCLEOTIDE SEQUENCE [LARGE SCALE GENOMIC DNA]</scope>
    <source>
        <strain evidence="3">DSM 44728 / CIP 108903 / NRRL B-16338 / NBRC 102104 / LLR-40K-21</strain>
    </source>
</reference>
<dbReference type="SMART" id="SM00530">
    <property type="entry name" value="HTH_XRE"/>
    <property type="match status" value="1"/>
</dbReference>
<dbReference type="HOGENOM" id="CLU_029927_7_0_11"/>
<dbReference type="PROSITE" id="PS50943">
    <property type="entry name" value="HTH_CROC1"/>
    <property type="match status" value="1"/>
</dbReference>
<dbReference type="Gene3D" id="1.25.40.10">
    <property type="entry name" value="Tetratricopeptide repeat domain"/>
    <property type="match status" value="1"/>
</dbReference>
<dbReference type="EMBL" id="CP001778">
    <property type="protein sequence ID" value="ADD41409.1"/>
    <property type="molecule type" value="Genomic_DNA"/>
</dbReference>
<dbReference type="OrthoDB" id="3213425at2"/>
<dbReference type="GO" id="GO:0003677">
    <property type="term" value="F:DNA binding"/>
    <property type="evidence" value="ECO:0007669"/>
    <property type="project" value="InterPro"/>
</dbReference>
<evidence type="ECO:0000313" key="2">
    <source>
        <dbReference type="EMBL" id="ADD41409.1"/>
    </source>
</evidence>
<evidence type="ECO:0000259" key="1">
    <source>
        <dbReference type="PROSITE" id="PS50943"/>
    </source>
</evidence>
<organism evidence="2 3">
    <name type="scientific">Stackebrandtia nassauensis (strain DSM 44728 / CIP 108903 / NRRL B-16338 / NBRC 102104 / LLR-40K-21)</name>
    <dbReference type="NCBI Taxonomy" id="446470"/>
    <lineage>
        <taxon>Bacteria</taxon>
        <taxon>Bacillati</taxon>
        <taxon>Actinomycetota</taxon>
        <taxon>Actinomycetes</taxon>
        <taxon>Glycomycetales</taxon>
        <taxon>Glycomycetaceae</taxon>
        <taxon>Stackebrandtia</taxon>
    </lineage>
</organism>
<dbReference type="eggNOG" id="COG1476">
    <property type="taxonomic scope" value="Bacteria"/>
</dbReference>
<dbReference type="KEGG" id="sna:Snas_1710"/>
<dbReference type="InterPro" id="IPR001387">
    <property type="entry name" value="Cro/C1-type_HTH"/>
</dbReference>
<dbReference type="AlphaFoldDB" id="D3PXE6"/>
<dbReference type="Pfam" id="PF01381">
    <property type="entry name" value="HTH_3"/>
    <property type="match status" value="1"/>
</dbReference>
<protein>
    <submittedName>
        <fullName evidence="2">Transcriptional regulator, XRE family</fullName>
    </submittedName>
</protein>
<dbReference type="SUPFAM" id="SSF47413">
    <property type="entry name" value="lambda repressor-like DNA-binding domains"/>
    <property type="match status" value="1"/>
</dbReference>
<gene>
    <name evidence="2" type="ordered locus">Snas_1710</name>
</gene>
<dbReference type="STRING" id="446470.Snas_1710"/>
<keyword evidence="3" id="KW-1185">Reference proteome</keyword>
<accession>D3PXE6</accession>
<dbReference type="SUPFAM" id="SSF48452">
    <property type="entry name" value="TPR-like"/>
    <property type="match status" value="1"/>
</dbReference>
<name>D3PXE6_STANL</name>
<dbReference type="InterPro" id="IPR010982">
    <property type="entry name" value="Lambda_DNA-bd_dom_sf"/>
</dbReference>
<dbReference type="RefSeq" id="WP_013016980.1">
    <property type="nucleotide sequence ID" value="NC_013947.1"/>
</dbReference>
<dbReference type="Proteomes" id="UP000000844">
    <property type="component" value="Chromosome"/>
</dbReference>
<dbReference type="CDD" id="cd00093">
    <property type="entry name" value="HTH_XRE"/>
    <property type="match status" value="1"/>
</dbReference>
<sequence length="420" mass="45864">MRRGELAARRRARGHTQETLAQRLGVNVSSVARWERGLAIPYPHVRRALAEELGLPVEELTALLTPAADPEPAAPSESVPPSWNRRRLEALATGLRGAQPATDTPGHAAHAWLVTPPPAEWSWLATRIRDHHRPAIGSATIARIRARTDYLRTADDIVAGGDLHHTIQRELAVTAELLSTTRYTDHIGRQLLAALAELSQLCGWSTADAADPARATGYYLSGIAAAHAADLPELGAELTSALAYHLTETNGDAAEAVLVARSALAGLRRLDAPTPRMLAMVHARLAWALNAAGETRSALDAMNRAQDHFAARDDTRPDPGWLYWLSASEMDIIVGRFEAATHQPEAAQRRLRTSLSQCDPHHVREHTLYTTWLAHTYLDTGDTDQAADLAQHCQRLDATIDSAFSRRAVHHLTNRLTTPA</sequence>
<proteinExistence type="predicted"/>
<dbReference type="InterPro" id="IPR011990">
    <property type="entry name" value="TPR-like_helical_dom_sf"/>
</dbReference>